<dbReference type="Proteomes" id="UP000434342">
    <property type="component" value="Unassembled WGS sequence"/>
</dbReference>
<dbReference type="RefSeq" id="WP_154540137.1">
    <property type="nucleotide sequence ID" value="NZ_VUND01000001.1"/>
</dbReference>
<feature type="region of interest" description="Disordered" evidence="1">
    <location>
        <begin position="75"/>
        <end position="98"/>
    </location>
</feature>
<proteinExistence type="predicted"/>
<evidence type="ECO:0000256" key="1">
    <source>
        <dbReference type="SAM" id="MobiDB-lite"/>
    </source>
</evidence>
<gene>
    <name evidence="2" type="ORF">FYJ69_03830</name>
</gene>
<evidence type="ECO:0000313" key="3">
    <source>
        <dbReference type="Proteomes" id="UP000434342"/>
    </source>
</evidence>
<sequence>MKYLVIINQSRPDGTDAPAMTAYDDHQKAVSAFHMELAYGAISDQLSSDMAMLADTTGRVYETAVVQGLAKTATAATDTGTATDATTTANDSATAAGA</sequence>
<organism evidence="2 3">
    <name type="scientific">Parafannyhessea umbonata</name>
    <dbReference type="NCBI Taxonomy" id="604330"/>
    <lineage>
        <taxon>Bacteria</taxon>
        <taxon>Bacillati</taxon>
        <taxon>Actinomycetota</taxon>
        <taxon>Coriobacteriia</taxon>
        <taxon>Coriobacteriales</taxon>
        <taxon>Atopobiaceae</taxon>
        <taxon>Parafannyhessea</taxon>
    </lineage>
</organism>
<dbReference type="EMBL" id="VUND01000001">
    <property type="protein sequence ID" value="MST60048.1"/>
    <property type="molecule type" value="Genomic_DNA"/>
</dbReference>
<evidence type="ECO:0000313" key="2">
    <source>
        <dbReference type="EMBL" id="MST60048.1"/>
    </source>
</evidence>
<accession>A0A6N7WTD3</accession>
<reference evidence="2 3" key="1">
    <citation type="submission" date="2019-08" db="EMBL/GenBank/DDBJ databases">
        <title>In-depth cultivation of the pig gut microbiome towards novel bacterial diversity and tailored functional studies.</title>
        <authorList>
            <person name="Wylensek D."/>
            <person name="Hitch T.C.A."/>
            <person name="Clavel T."/>
        </authorList>
    </citation>
    <scope>NUCLEOTIDE SEQUENCE [LARGE SCALE GENOMIC DNA]</scope>
    <source>
        <strain evidence="2 3">WB01_CNA04</strain>
    </source>
</reference>
<name>A0A6N7WTD3_9ACTN</name>
<protein>
    <submittedName>
        <fullName evidence="2">Uncharacterized protein</fullName>
    </submittedName>
</protein>
<comment type="caution">
    <text evidence="2">The sequence shown here is derived from an EMBL/GenBank/DDBJ whole genome shotgun (WGS) entry which is preliminary data.</text>
</comment>
<dbReference type="AlphaFoldDB" id="A0A6N7WTD3"/>